<feature type="region of interest" description="Disordered" evidence="3">
    <location>
        <begin position="369"/>
        <end position="394"/>
    </location>
</feature>
<dbReference type="Pfam" id="PF00067">
    <property type="entry name" value="p450"/>
    <property type="match status" value="1"/>
</dbReference>
<dbReference type="PROSITE" id="PS00086">
    <property type="entry name" value="CYTOCHROME_P450"/>
    <property type="match status" value="1"/>
</dbReference>
<evidence type="ECO:0000256" key="3">
    <source>
        <dbReference type="SAM" id="MobiDB-lite"/>
    </source>
</evidence>
<proteinExistence type="inferred from homology"/>
<evidence type="ECO:0000313" key="4">
    <source>
        <dbReference type="EMBL" id="OOC02232.1"/>
    </source>
</evidence>
<dbReference type="InterPro" id="IPR017972">
    <property type="entry name" value="Cyt_P450_CS"/>
</dbReference>
<keyword evidence="2" id="KW-0349">Heme</keyword>
<organism evidence="4 5">
    <name type="scientific">Amycolatopsis azurea DSM 43854</name>
    <dbReference type="NCBI Taxonomy" id="1238180"/>
    <lineage>
        <taxon>Bacteria</taxon>
        <taxon>Bacillati</taxon>
        <taxon>Actinomycetota</taxon>
        <taxon>Actinomycetes</taxon>
        <taxon>Pseudonocardiales</taxon>
        <taxon>Pseudonocardiaceae</taxon>
        <taxon>Amycolatopsis</taxon>
    </lineage>
</organism>
<evidence type="ECO:0000313" key="5">
    <source>
        <dbReference type="Proteomes" id="UP000188551"/>
    </source>
</evidence>
<comment type="similarity">
    <text evidence="1 2">Belongs to the cytochrome P450 family.</text>
</comment>
<gene>
    <name evidence="4" type="ORF">B0293_32865</name>
</gene>
<comment type="caution">
    <text evidence="4">The sequence shown here is derived from an EMBL/GenBank/DDBJ whole genome shotgun (WGS) entry which is preliminary data.</text>
</comment>
<dbReference type="Gene3D" id="1.10.630.10">
    <property type="entry name" value="Cytochrome P450"/>
    <property type="match status" value="1"/>
</dbReference>
<dbReference type="PANTHER" id="PTHR46696:SF4">
    <property type="entry name" value="BIOTIN BIOSYNTHESIS CYTOCHROME P450"/>
    <property type="match status" value="1"/>
</dbReference>
<dbReference type="InterPro" id="IPR001128">
    <property type="entry name" value="Cyt_P450"/>
</dbReference>
<dbReference type="Proteomes" id="UP000188551">
    <property type="component" value="Unassembled WGS sequence"/>
</dbReference>
<dbReference type="InterPro" id="IPR036396">
    <property type="entry name" value="Cyt_P450_sf"/>
</dbReference>
<keyword evidence="2" id="KW-0503">Monooxygenase</keyword>
<dbReference type="EMBL" id="MUXN01000025">
    <property type="protein sequence ID" value="OOC02232.1"/>
    <property type="molecule type" value="Genomic_DNA"/>
</dbReference>
<evidence type="ECO:0000256" key="1">
    <source>
        <dbReference type="ARBA" id="ARBA00010617"/>
    </source>
</evidence>
<keyword evidence="5" id="KW-1185">Reference proteome</keyword>
<keyword evidence="2" id="KW-0408">Iron</keyword>
<accession>A0ABX3J3N6</accession>
<dbReference type="PANTHER" id="PTHR46696">
    <property type="entry name" value="P450, PUTATIVE (EUROFUNG)-RELATED"/>
    <property type="match status" value="1"/>
</dbReference>
<protein>
    <recommendedName>
        <fullName evidence="6">Cytochrome P450 hydroxylase</fullName>
    </recommendedName>
</protein>
<dbReference type="InterPro" id="IPR002397">
    <property type="entry name" value="Cyt_P450_B"/>
</dbReference>
<evidence type="ECO:0000256" key="2">
    <source>
        <dbReference type="RuleBase" id="RU000461"/>
    </source>
</evidence>
<reference evidence="4 5" key="1">
    <citation type="submission" date="2017-02" db="EMBL/GenBank/DDBJ databases">
        <title>Amycolatopsis azurea DSM 43854 draft genome.</title>
        <authorList>
            <person name="Mayilraj S."/>
        </authorList>
    </citation>
    <scope>NUCLEOTIDE SEQUENCE [LARGE SCALE GENOMIC DNA]</scope>
    <source>
        <strain evidence="4 5">DSM 43854</strain>
    </source>
</reference>
<sequence length="394" mass="43384">MSVEEIFAFHRQEAGPVRFVESFGGWVVTRYSEVDRVLTEHAVFSSDELRHSTQPIPHSSNPLLRGLQAMDPPRHHVLRRIVSQVFTPRAVSALEPVITARVHALLADAGESFDLIGEVAYPLAVHTIAGLLGVQPSRWPDFARWTEAITSFFGTFAADEARRTAFHQATTEMGDYFREEFERPAGVIATLMASGLTEDELIDFCALLLINGHETTKTLLANAVLCLVSQPKPADLRLAVEEVLRYLPPTGGTDRFVTRPTTLGGHELRPGQRVVAMITAANRDPEVFPDPHTFDPDRAPNPHLSFGHGIHFCLGAHLARMEVRIALAALFERSWRITDLDTRRTPVGIDVLEVTLAARPREAVPAAWPAVPAGPRHRVSPGSGPCDAPRSSPR</sequence>
<dbReference type="PRINTS" id="PR00359">
    <property type="entry name" value="BP450"/>
</dbReference>
<name>A0ABX3J3N6_9PSEU</name>
<evidence type="ECO:0008006" key="6">
    <source>
        <dbReference type="Google" id="ProtNLM"/>
    </source>
</evidence>
<dbReference type="PRINTS" id="PR00385">
    <property type="entry name" value="P450"/>
</dbReference>
<dbReference type="SUPFAM" id="SSF48264">
    <property type="entry name" value="Cytochrome P450"/>
    <property type="match status" value="1"/>
</dbReference>
<keyword evidence="2" id="KW-0560">Oxidoreductase</keyword>
<keyword evidence="2" id="KW-0479">Metal-binding</keyword>